<sequence>MTGSAMNGPTTDCTSSWLELESDPGLFTLLVDDFGVQGIQVEEIYDLSKPLDNSTLGFIFLFKWIERRNGRRGKTSGPDSTSNYVTDPNIINNMFFAHQIVPNSCATHALLSVLLNSKASDSFQLGDLLNNFKSLCQGLSPEVSRPSPIFFLFSKVRDNDFFLKPNQDVDNNLSDFDFTYDSCLEL</sequence>
<keyword evidence="14" id="KW-1185">Reference proteome</keyword>
<dbReference type="STRING" id="10195.A0A3M7R9X6"/>
<evidence type="ECO:0000256" key="4">
    <source>
        <dbReference type="ARBA" id="ARBA00012759"/>
    </source>
</evidence>
<keyword evidence="5" id="KW-0645">Protease</keyword>
<evidence type="ECO:0000256" key="10">
    <source>
        <dbReference type="ARBA" id="ARBA00023242"/>
    </source>
</evidence>
<evidence type="ECO:0000256" key="7">
    <source>
        <dbReference type="ARBA" id="ARBA00022801"/>
    </source>
</evidence>
<dbReference type="EMBL" id="REGN01003876">
    <property type="protein sequence ID" value="RNA20330.1"/>
    <property type="molecule type" value="Genomic_DNA"/>
</dbReference>
<dbReference type="InterPro" id="IPR038765">
    <property type="entry name" value="Papain-like_cys_pep_sf"/>
</dbReference>
<evidence type="ECO:0000256" key="9">
    <source>
        <dbReference type="ARBA" id="ARBA00022853"/>
    </source>
</evidence>
<dbReference type="PROSITE" id="PS52048">
    <property type="entry name" value="UCH_DOMAIN"/>
    <property type="match status" value="1"/>
</dbReference>
<evidence type="ECO:0000256" key="11">
    <source>
        <dbReference type="PROSITE-ProRule" id="PRU01393"/>
    </source>
</evidence>
<accession>A0A3M7R9X6</accession>
<keyword evidence="9" id="KW-0156">Chromatin regulator</keyword>
<dbReference type="InterPro" id="IPR036959">
    <property type="entry name" value="Peptidase_C12_UCH_sf"/>
</dbReference>
<dbReference type="AlphaFoldDB" id="A0A3M7R9X6"/>
<dbReference type="InterPro" id="IPR001578">
    <property type="entry name" value="Peptidase_C12_UCH"/>
</dbReference>
<dbReference type="GO" id="GO:0006325">
    <property type="term" value="P:chromatin organization"/>
    <property type="evidence" value="ECO:0007669"/>
    <property type="project" value="UniProtKB-KW"/>
</dbReference>
<dbReference type="OrthoDB" id="1924260at2759"/>
<dbReference type="Proteomes" id="UP000276133">
    <property type="component" value="Unassembled WGS sequence"/>
</dbReference>
<proteinExistence type="inferred from homology"/>
<keyword evidence="10" id="KW-0539">Nucleus</keyword>
<protein>
    <recommendedName>
        <fullName evidence="4">ubiquitinyl hydrolase 1</fullName>
        <ecNumber evidence="4">3.4.19.12</ecNumber>
    </recommendedName>
</protein>
<evidence type="ECO:0000256" key="5">
    <source>
        <dbReference type="ARBA" id="ARBA00022670"/>
    </source>
</evidence>
<evidence type="ECO:0000259" key="12">
    <source>
        <dbReference type="PROSITE" id="PS52048"/>
    </source>
</evidence>
<comment type="catalytic activity">
    <reaction evidence="1">
        <text>Thiol-dependent hydrolysis of ester, thioester, amide, peptide and isopeptide bonds formed by the C-terminal Gly of ubiquitin (a 76-residue protein attached to proteins as an intracellular targeting signal).</text>
        <dbReference type="EC" id="3.4.19.12"/>
    </reaction>
</comment>
<evidence type="ECO:0000313" key="14">
    <source>
        <dbReference type="Proteomes" id="UP000276133"/>
    </source>
</evidence>
<evidence type="ECO:0000256" key="1">
    <source>
        <dbReference type="ARBA" id="ARBA00000707"/>
    </source>
</evidence>
<keyword evidence="6" id="KW-0833">Ubl conjugation pathway</keyword>
<name>A0A3M7R9X6_BRAPC</name>
<gene>
    <name evidence="13" type="ORF">BpHYR1_000637</name>
</gene>
<reference evidence="13 14" key="1">
    <citation type="journal article" date="2018" name="Sci. Rep.">
        <title>Genomic signatures of local adaptation to the degree of environmental predictability in rotifers.</title>
        <authorList>
            <person name="Franch-Gras L."/>
            <person name="Hahn C."/>
            <person name="Garcia-Roger E.M."/>
            <person name="Carmona M.J."/>
            <person name="Serra M."/>
            <person name="Gomez A."/>
        </authorList>
    </citation>
    <scope>NUCLEOTIDE SEQUENCE [LARGE SCALE GENOMIC DNA]</scope>
    <source>
        <strain evidence="13">HYR1</strain>
    </source>
</reference>
<dbReference type="GO" id="GO:0016579">
    <property type="term" value="P:protein deubiquitination"/>
    <property type="evidence" value="ECO:0007669"/>
    <property type="project" value="TreeGrafter"/>
</dbReference>
<dbReference type="GO" id="GO:0005634">
    <property type="term" value="C:nucleus"/>
    <property type="evidence" value="ECO:0007669"/>
    <property type="project" value="UniProtKB-SubCell"/>
</dbReference>
<dbReference type="Pfam" id="PF01088">
    <property type="entry name" value="Peptidase_C12"/>
    <property type="match status" value="1"/>
</dbReference>
<dbReference type="SUPFAM" id="SSF54001">
    <property type="entry name" value="Cysteine proteinases"/>
    <property type="match status" value="1"/>
</dbReference>
<dbReference type="PANTHER" id="PTHR10589">
    <property type="entry name" value="UBIQUITIN CARBOXYL-TERMINAL HYDROLASE"/>
    <property type="match status" value="1"/>
</dbReference>
<dbReference type="EC" id="3.4.19.12" evidence="4"/>
<evidence type="ECO:0000313" key="13">
    <source>
        <dbReference type="EMBL" id="RNA20330.1"/>
    </source>
</evidence>
<organism evidence="13 14">
    <name type="scientific">Brachionus plicatilis</name>
    <name type="common">Marine rotifer</name>
    <name type="synonym">Brachionus muelleri</name>
    <dbReference type="NCBI Taxonomy" id="10195"/>
    <lineage>
        <taxon>Eukaryota</taxon>
        <taxon>Metazoa</taxon>
        <taxon>Spiralia</taxon>
        <taxon>Gnathifera</taxon>
        <taxon>Rotifera</taxon>
        <taxon>Eurotatoria</taxon>
        <taxon>Monogononta</taxon>
        <taxon>Pseudotrocha</taxon>
        <taxon>Ploima</taxon>
        <taxon>Brachionidae</taxon>
        <taxon>Brachionus</taxon>
    </lineage>
</organism>
<evidence type="ECO:0000256" key="3">
    <source>
        <dbReference type="ARBA" id="ARBA00007182"/>
    </source>
</evidence>
<keyword evidence="7 13" id="KW-0378">Hydrolase</keyword>
<dbReference type="PANTHER" id="PTHR10589:SF28">
    <property type="entry name" value="UBIQUITIN CARBOXYL-TERMINAL HYDROLASE BAP1"/>
    <property type="match status" value="1"/>
</dbReference>
<evidence type="ECO:0000256" key="2">
    <source>
        <dbReference type="ARBA" id="ARBA00004123"/>
    </source>
</evidence>
<dbReference type="GO" id="GO:0006511">
    <property type="term" value="P:ubiquitin-dependent protein catabolic process"/>
    <property type="evidence" value="ECO:0007669"/>
    <property type="project" value="InterPro"/>
</dbReference>
<keyword evidence="8" id="KW-0788">Thiol protease</keyword>
<evidence type="ECO:0000256" key="6">
    <source>
        <dbReference type="ARBA" id="ARBA00022786"/>
    </source>
</evidence>
<comment type="caution">
    <text evidence="13">The sequence shown here is derived from an EMBL/GenBank/DDBJ whole genome shotgun (WGS) entry which is preliminary data.</text>
</comment>
<dbReference type="GO" id="GO:0004843">
    <property type="term" value="F:cysteine-type deubiquitinase activity"/>
    <property type="evidence" value="ECO:0007669"/>
    <property type="project" value="UniProtKB-EC"/>
</dbReference>
<comment type="caution">
    <text evidence="11">Lacks conserved residue(s) required for the propagation of feature annotation.</text>
</comment>
<evidence type="ECO:0000256" key="8">
    <source>
        <dbReference type="ARBA" id="ARBA00022807"/>
    </source>
</evidence>
<dbReference type="Gene3D" id="3.40.532.10">
    <property type="entry name" value="Peptidase C12, ubiquitin carboxyl-terminal hydrolase"/>
    <property type="match status" value="1"/>
</dbReference>
<comment type="similarity">
    <text evidence="3">Belongs to the peptidase C12 family. BAP1 subfamily.</text>
</comment>
<dbReference type="GO" id="GO:0005737">
    <property type="term" value="C:cytoplasm"/>
    <property type="evidence" value="ECO:0007669"/>
    <property type="project" value="TreeGrafter"/>
</dbReference>
<comment type="subcellular location">
    <subcellularLocation>
        <location evidence="2">Nucleus</location>
    </subcellularLocation>
</comment>
<feature type="domain" description="UCH catalytic" evidence="12">
    <location>
        <begin position="16"/>
        <end position="186"/>
    </location>
</feature>